<reference evidence="3" key="1">
    <citation type="submission" date="2015-01" db="EMBL/GenBank/DDBJ databases">
        <title>Flavisolibacter sp./LCS9/ whole genome sequencing.</title>
        <authorList>
            <person name="Kim M.K."/>
            <person name="Srinivasan S."/>
            <person name="Lee J.-J."/>
        </authorList>
    </citation>
    <scope>NUCLEOTIDE SEQUENCE [LARGE SCALE GENOMIC DNA]</scope>
    <source>
        <strain evidence="3">LCS9</strain>
    </source>
</reference>
<gene>
    <name evidence="2" type="ORF">SY85_14775</name>
</gene>
<feature type="region of interest" description="Disordered" evidence="1">
    <location>
        <begin position="11"/>
        <end position="39"/>
    </location>
</feature>
<name>A0A172TWU1_9BACT</name>
<organism evidence="2 3">
    <name type="scientific">Flavisolibacter tropicus</name>
    <dbReference type="NCBI Taxonomy" id="1492898"/>
    <lineage>
        <taxon>Bacteria</taxon>
        <taxon>Pseudomonadati</taxon>
        <taxon>Bacteroidota</taxon>
        <taxon>Chitinophagia</taxon>
        <taxon>Chitinophagales</taxon>
        <taxon>Chitinophagaceae</taxon>
        <taxon>Flavisolibacter</taxon>
    </lineage>
</organism>
<accession>A0A172TWU1</accession>
<sequence>MSGERLYAVCRARQGAKREEPQRQGDREGHRGKDSGEWSMVSEGSCKLYAARCTLNSRGKGILNKEQGRMKEEGKMQGTRFKKQGTREGHTENWAAKTRRREEPLRILNKEGGRKK</sequence>
<feature type="compositionally biased region" description="Basic and acidic residues" evidence="1">
    <location>
        <begin position="100"/>
        <end position="116"/>
    </location>
</feature>
<evidence type="ECO:0000313" key="3">
    <source>
        <dbReference type="Proteomes" id="UP000077177"/>
    </source>
</evidence>
<dbReference type="AlphaFoldDB" id="A0A172TWU1"/>
<dbReference type="Proteomes" id="UP000077177">
    <property type="component" value="Chromosome"/>
</dbReference>
<feature type="compositionally biased region" description="Basic and acidic residues" evidence="1">
    <location>
        <begin position="66"/>
        <end position="75"/>
    </location>
</feature>
<feature type="region of interest" description="Disordered" evidence="1">
    <location>
        <begin position="65"/>
        <end position="116"/>
    </location>
</feature>
<dbReference type="EMBL" id="CP011390">
    <property type="protein sequence ID" value="ANE51581.1"/>
    <property type="molecule type" value="Genomic_DNA"/>
</dbReference>
<proteinExistence type="predicted"/>
<reference evidence="2 3" key="2">
    <citation type="journal article" date="2016" name="Int. J. Syst. Evol. Microbiol.">
        <title>Flavisolibacter tropicus sp. nov., isolated from tropical soil.</title>
        <authorList>
            <person name="Lee J.J."/>
            <person name="Kang M.S."/>
            <person name="Kim G.S."/>
            <person name="Lee C.S."/>
            <person name="Lim S."/>
            <person name="Lee J."/>
            <person name="Roh S.H."/>
            <person name="Kang H."/>
            <person name="Ha J.M."/>
            <person name="Bae S."/>
            <person name="Jung H.Y."/>
            <person name="Kim M.K."/>
        </authorList>
    </citation>
    <scope>NUCLEOTIDE SEQUENCE [LARGE SCALE GENOMIC DNA]</scope>
    <source>
        <strain evidence="2 3">LCS9</strain>
    </source>
</reference>
<evidence type="ECO:0000256" key="1">
    <source>
        <dbReference type="SAM" id="MobiDB-lite"/>
    </source>
</evidence>
<dbReference type="KEGG" id="fla:SY85_14775"/>
<feature type="compositionally biased region" description="Basic and acidic residues" evidence="1">
    <location>
        <begin position="16"/>
        <end position="36"/>
    </location>
</feature>
<evidence type="ECO:0000313" key="2">
    <source>
        <dbReference type="EMBL" id="ANE51581.1"/>
    </source>
</evidence>
<keyword evidence="3" id="KW-1185">Reference proteome</keyword>
<protein>
    <submittedName>
        <fullName evidence="2">Uncharacterized protein</fullName>
    </submittedName>
</protein>